<dbReference type="PANTHER" id="PTHR35299">
    <property type="entry name" value="RUBISCO ACCUMULATION FACTOR 1"/>
    <property type="match status" value="1"/>
</dbReference>
<dbReference type="Pfam" id="PF18579">
    <property type="entry name" value="Raf1_HTH"/>
    <property type="match status" value="1"/>
</dbReference>
<dbReference type="InterPro" id="IPR040858">
    <property type="entry name" value="Raf1_C"/>
</dbReference>
<dbReference type="Pfam" id="PF18087">
    <property type="entry name" value="RuBisCo_chap_C"/>
    <property type="match status" value="1"/>
</dbReference>
<dbReference type="GO" id="GO:0009507">
    <property type="term" value="C:chloroplast"/>
    <property type="evidence" value="ECO:0007669"/>
    <property type="project" value="TreeGrafter"/>
</dbReference>
<evidence type="ECO:0000256" key="2">
    <source>
        <dbReference type="SAM" id="MobiDB-lite"/>
    </source>
</evidence>
<dbReference type="GO" id="GO:0110102">
    <property type="term" value="P:ribulose bisphosphate carboxylase complex assembly"/>
    <property type="evidence" value="ECO:0007669"/>
    <property type="project" value="UniProtKB-ARBA"/>
</dbReference>
<accession>A0A8A0WI13</accession>
<dbReference type="InterPro" id="IPR037494">
    <property type="entry name" value="RAF1"/>
</dbReference>
<protein>
    <submittedName>
        <fullName evidence="6">Uncharacterized protein</fullName>
    </submittedName>
</protein>
<organism evidence="6">
    <name type="scientific">Puya raimondii</name>
    <name type="common">Queen of the Andes</name>
    <dbReference type="NCBI Taxonomy" id="112807"/>
    <lineage>
        <taxon>Eukaryota</taxon>
        <taxon>Viridiplantae</taxon>
        <taxon>Streptophyta</taxon>
        <taxon>Embryophyta</taxon>
        <taxon>Tracheophyta</taxon>
        <taxon>Spermatophyta</taxon>
        <taxon>Magnoliopsida</taxon>
        <taxon>Liliopsida</taxon>
        <taxon>Poales</taxon>
        <taxon>Bromeliaceae</taxon>
        <taxon>Puyoideae</taxon>
        <taxon>Puya</taxon>
    </lineage>
</organism>
<evidence type="ECO:0000313" key="6">
    <source>
        <dbReference type="EMBL" id="QSQ68556.1"/>
    </source>
</evidence>
<name>A0A8A0WI13_PUYRA</name>
<evidence type="ECO:0000259" key="4">
    <source>
        <dbReference type="Pfam" id="PF18578"/>
    </source>
</evidence>
<reference evidence="6" key="1">
    <citation type="submission" date="2020-10" db="EMBL/GenBank/DDBJ databases">
        <authorList>
            <person name="Yuan Z."/>
            <person name="Wang Y."/>
            <person name="Liu Q."/>
            <person name="Liu L."/>
            <person name="Li X."/>
        </authorList>
    </citation>
    <scope>NUCLEOTIDE SEQUENCE</scope>
</reference>
<proteinExistence type="predicted"/>
<evidence type="ECO:0000256" key="1">
    <source>
        <dbReference type="ARBA" id="ARBA00023186"/>
    </source>
</evidence>
<dbReference type="InterPro" id="IPR041358">
    <property type="entry name" value="Raf1_N"/>
</dbReference>
<feature type="domain" description="Rubisco accumulation factor 1 alpha-helical" evidence="4">
    <location>
        <begin position="164"/>
        <end position="268"/>
    </location>
</feature>
<feature type="region of interest" description="Disordered" evidence="2">
    <location>
        <begin position="1"/>
        <end position="73"/>
    </location>
</feature>
<feature type="compositionally biased region" description="Low complexity" evidence="2">
    <location>
        <begin position="33"/>
        <end position="49"/>
    </location>
</feature>
<dbReference type="AlphaFoldDB" id="A0A8A0WI13"/>
<keyword evidence="1" id="KW-0143">Chaperone</keyword>
<sequence length="455" mass="49632">MLSLSHPPKPPSFFPNHQNPRLTTENRSRLRRQQQQQQQQQRRLVVSVSAAKLPFSPPPSSPPGEVYQPFRPPPSSPLPARFRSLSVTERLDVLRLRLGLWHEYAPLISALSRDGFTPASIEDATGIPGAEQNRLIVAAQVRDSLLASAAAFPADLLAFFDAGGGAEVLYELRLLSAAQRAAAAARVAERRLDPRGARDLARSVKDFPRRRADDGWRAFSPDSPADCLAFALFRQSREALDPADRLAALSRALDTADTDSARTRIAEEIERATRRGDDSKEEEEEAEAERRAAVPVLRLRYGEVAEAAAVVLLPAVRAAEGAAGVAAAPARLRAQGELGVVAAEAAWGRWAVLPGWAPVMEASETAVAVEMEDGRALPWRSMAAAEEAVLVVAERGRRKVEQEGGAYVVDREGRLVVERGKRLMETGVAEALATVVLVVRPPREDDDQLSEEDWD</sequence>
<feature type="domain" description="Rubisco accumulation factor 1 C-terminal" evidence="3">
    <location>
        <begin position="294"/>
        <end position="443"/>
    </location>
</feature>
<feature type="region of interest" description="Disordered" evidence="2">
    <location>
        <begin position="269"/>
        <end position="289"/>
    </location>
</feature>
<dbReference type="Pfam" id="PF18578">
    <property type="entry name" value="Raf1_N"/>
    <property type="match status" value="1"/>
</dbReference>
<feature type="compositionally biased region" description="Basic and acidic residues" evidence="2">
    <location>
        <begin position="269"/>
        <end position="278"/>
    </location>
</feature>
<feature type="compositionally biased region" description="Polar residues" evidence="2">
    <location>
        <begin position="15"/>
        <end position="25"/>
    </location>
</feature>
<evidence type="ECO:0000259" key="3">
    <source>
        <dbReference type="Pfam" id="PF18087"/>
    </source>
</evidence>
<feature type="domain" description="Rubisco accumulation factor 1 helix turn helix" evidence="5">
    <location>
        <begin position="87"/>
        <end position="145"/>
    </location>
</feature>
<dbReference type="EMBL" id="MW125480">
    <property type="protein sequence ID" value="QSQ68556.1"/>
    <property type="molecule type" value="Genomic_DNA"/>
</dbReference>
<dbReference type="PANTHER" id="PTHR35299:SF3">
    <property type="entry name" value="RUBISCO ACCUMULATION FACTOR 1.2, CHLOROPLASTIC"/>
    <property type="match status" value="1"/>
</dbReference>
<evidence type="ECO:0000259" key="5">
    <source>
        <dbReference type="Pfam" id="PF18579"/>
    </source>
</evidence>
<dbReference type="InterPro" id="IPR040781">
    <property type="entry name" value="Raf1_HTH"/>
</dbReference>